<dbReference type="GO" id="GO:0016763">
    <property type="term" value="F:pentosyltransferase activity"/>
    <property type="evidence" value="ECO:0007669"/>
    <property type="project" value="TreeGrafter"/>
</dbReference>
<feature type="transmembrane region" description="Helical" evidence="8">
    <location>
        <begin position="274"/>
        <end position="291"/>
    </location>
</feature>
<evidence type="ECO:0000256" key="3">
    <source>
        <dbReference type="ARBA" id="ARBA00022676"/>
    </source>
</evidence>
<keyword evidence="5 8" id="KW-0812">Transmembrane</keyword>
<dbReference type="AlphaFoldDB" id="A0A382DQ15"/>
<proteinExistence type="predicted"/>
<protein>
    <recommendedName>
        <fullName evidence="10">Glycosyltransferase RgtA/B/C/D-like domain-containing protein</fullName>
    </recommendedName>
</protein>
<name>A0A382DQ15_9ZZZZ</name>
<dbReference type="GO" id="GO:0008610">
    <property type="term" value="P:lipid biosynthetic process"/>
    <property type="evidence" value="ECO:0007669"/>
    <property type="project" value="UniProtKB-ARBA"/>
</dbReference>
<dbReference type="EMBL" id="UINC01040432">
    <property type="protein sequence ID" value="SVB40295.1"/>
    <property type="molecule type" value="Genomic_DNA"/>
</dbReference>
<evidence type="ECO:0000256" key="4">
    <source>
        <dbReference type="ARBA" id="ARBA00022679"/>
    </source>
</evidence>
<keyword evidence="4" id="KW-0808">Transferase</keyword>
<comment type="subcellular location">
    <subcellularLocation>
        <location evidence="1">Cell membrane</location>
        <topology evidence="1">Multi-pass membrane protein</topology>
    </subcellularLocation>
</comment>
<feature type="transmembrane region" description="Helical" evidence="8">
    <location>
        <begin position="66"/>
        <end position="99"/>
    </location>
</feature>
<feature type="transmembrane region" description="Helical" evidence="8">
    <location>
        <begin position="353"/>
        <end position="372"/>
    </location>
</feature>
<gene>
    <name evidence="9" type="ORF">METZ01_LOCUS193149</name>
</gene>
<evidence type="ECO:0000256" key="2">
    <source>
        <dbReference type="ARBA" id="ARBA00022475"/>
    </source>
</evidence>
<evidence type="ECO:0000256" key="7">
    <source>
        <dbReference type="ARBA" id="ARBA00023136"/>
    </source>
</evidence>
<feature type="transmembrane region" description="Helical" evidence="8">
    <location>
        <begin position="161"/>
        <end position="191"/>
    </location>
</feature>
<keyword evidence="3" id="KW-0328">Glycosyltransferase</keyword>
<feature type="transmembrane region" description="Helical" evidence="8">
    <location>
        <begin position="198"/>
        <end position="216"/>
    </location>
</feature>
<evidence type="ECO:0008006" key="10">
    <source>
        <dbReference type="Google" id="ProtNLM"/>
    </source>
</evidence>
<accession>A0A382DQ15</accession>
<evidence type="ECO:0000256" key="8">
    <source>
        <dbReference type="SAM" id="Phobius"/>
    </source>
</evidence>
<sequence length="561" mass="62569">MSNKWMVIILFLSTFAVALCGFNPSPHSGGDNAGYLSLAHSIVSGSGYVELWDPETPVHTKYPPVYPLILALAMLVGVKSWLVFKMLSVAFTALSLAILFDWIRSRHTVKLALCVCSILVFSPAILWSSNWILSDPLFLTLTVCCFWAFERWEEKRHSYSWLFVGCLAATLALFTRTAGLPIIVGVFGVLVLKREWRVLALFITAVTLPSLAWLSLTQGANTGQYVSEFFLIDPYRPELGEIDAFDFFTRVKENLSKYILSYFPQGLSSWNEGISRYFGLLIFLAASAGWFKRLRCNVGVSELFFPIYLGLILSWPAVWSGDRFALPLYPLLLMYAGDALIGMVDRRSRWLEIVAYTSVVTLFLATSVITWYESAGNARACKRAISNAGVFSCYSSGLQEFVSVADWLGENIPEGSVVFTRKPRIFFVLSGVQSRTYPFTQDPERFLEEADQNEIRYVVQDRVDGLGEAYVGSVVRARPERFCSIGFVGNPPQYTAILGIRDADNLTGNPNDTTRTSEVLEACAPNFLRDDPIQSTVPPNLDVPILVGSLRNIVEVEGGSY</sequence>
<keyword evidence="7 8" id="KW-0472">Membrane</keyword>
<dbReference type="GO" id="GO:0005886">
    <property type="term" value="C:plasma membrane"/>
    <property type="evidence" value="ECO:0007669"/>
    <property type="project" value="UniProtKB-SubCell"/>
</dbReference>
<dbReference type="PANTHER" id="PTHR33908">
    <property type="entry name" value="MANNOSYLTRANSFERASE YKCB-RELATED"/>
    <property type="match status" value="1"/>
</dbReference>
<feature type="transmembrane region" description="Helical" evidence="8">
    <location>
        <begin position="298"/>
        <end position="318"/>
    </location>
</feature>
<reference evidence="9" key="1">
    <citation type="submission" date="2018-05" db="EMBL/GenBank/DDBJ databases">
        <authorList>
            <person name="Lanie J.A."/>
            <person name="Ng W.-L."/>
            <person name="Kazmierczak K.M."/>
            <person name="Andrzejewski T.M."/>
            <person name="Davidsen T.M."/>
            <person name="Wayne K.J."/>
            <person name="Tettelin H."/>
            <person name="Glass J.I."/>
            <person name="Rusch D."/>
            <person name="Podicherti R."/>
            <person name="Tsui H.-C.T."/>
            <person name="Winkler M.E."/>
        </authorList>
    </citation>
    <scope>NUCLEOTIDE SEQUENCE</scope>
</reference>
<evidence type="ECO:0000256" key="6">
    <source>
        <dbReference type="ARBA" id="ARBA00022989"/>
    </source>
</evidence>
<organism evidence="9">
    <name type="scientific">marine metagenome</name>
    <dbReference type="NCBI Taxonomy" id="408172"/>
    <lineage>
        <taxon>unclassified sequences</taxon>
        <taxon>metagenomes</taxon>
        <taxon>ecological metagenomes</taxon>
    </lineage>
</organism>
<keyword evidence="2" id="KW-1003">Cell membrane</keyword>
<evidence type="ECO:0000313" key="9">
    <source>
        <dbReference type="EMBL" id="SVB40295.1"/>
    </source>
</evidence>
<dbReference type="InterPro" id="IPR050297">
    <property type="entry name" value="LipidA_mod_glycosyltrf_83"/>
</dbReference>
<evidence type="ECO:0000256" key="1">
    <source>
        <dbReference type="ARBA" id="ARBA00004651"/>
    </source>
</evidence>
<feature type="transmembrane region" description="Helical" evidence="8">
    <location>
        <begin position="324"/>
        <end position="341"/>
    </location>
</feature>
<dbReference type="PANTHER" id="PTHR33908:SF11">
    <property type="entry name" value="MEMBRANE PROTEIN"/>
    <property type="match status" value="1"/>
</dbReference>
<keyword evidence="6 8" id="KW-1133">Transmembrane helix</keyword>
<feature type="transmembrane region" description="Helical" evidence="8">
    <location>
        <begin position="111"/>
        <end position="133"/>
    </location>
</feature>
<evidence type="ECO:0000256" key="5">
    <source>
        <dbReference type="ARBA" id="ARBA00022692"/>
    </source>
</evidence>